<reference evidence="1" key="1">
    <citation type="submission" date="2020-03" db="EMBL/GenBank/DDBJ databases">
        <title>Hybrid Assembly of Korean Phytophthora infestans isolates.</title>
        <authorList>
            <person name="Prokchorchik M."/>
            <person name="Lee Y."/>
            <person name="Seo J."/>
            <person name="Cho J.-H."/>
            <person name="Park Y.-E."/>
            <person name="Jang D.-C."/>
            <person name="Im J.-S."/>
            <person name="Choi J.-G."/>
            <person name="Park H.-J."/>
            <person name="Lee G.-B."/>
            <person name="Lee Y.-G."/>
            <person name="Hong S.-Y."/>
            <person name="Cho K."/>
            <person name="Sohn K.H."/>
        </authorList>
    </citation>
    <scope>NUCLEOTIDE SEQUENCE</scope>
    <source>
        <strain evidence="1">KR_2_A2</strain>
    </source>
</reference>
<protein>
    <submittedName>
        <fullName evidence="1">Uncharacterized protein</fullName>
    </submittedName>
</protein>
<name>A0A8S9UPC5_PHYIN</name>
<dbReference type="EMBL" id="JAACNO010001352">
    <property type="protein sequence ID" value="KAF4141357.1"/>
    <property type="molecule type" value="Genomic_DNA"/>
</dbReference>
<comment type="caution">
    <text evidence="1">The sequence shown here is derived from an EMBL/GenBank/DDBJ whole genome shotgun (WGS) entry which is preliminary data.</text>
</comment>
<gene>
    <name evidence="1" type="ORF">GN958_ATG09463</name>
</gene>
<dbReference type="Proteomes" id="UP000704712">
    <property type="component" value="Unassembled WGS sequence"/>
</dbReference>
<evidence type="ECO:0000313" key="1">
    <source>
        <dbReference type="EMBL" id="KAF4141357.1"/>
    </source>
</evidence>
<organism evidence="1 2">
    <name type="scientific">Phytophthora infestans</name>
    <name type="common">Potato late blight agent</name>
    <name type="synonym">Botrytis infestans</name>
    <dbReference type="NCBI Taxonomy" id="4787"/>
    <lineage>
        <taxon>Eukaryota</taxon>
        <taxon>Sar</taxon>
        <taxon>Stramenopiles</taxon>
        <taxon>Oomycota</taxon>
        <taxon>Peronosporomycetes</taxon>
        <taxon>Peronosporales</taxon>
        <taxon>Peronosporaceae</taxon>
        <taxon>Phytophthora</taxon>
    </lineage>
</organism>
<dbReference type="AlphaFoldDB" id="A0A8S9UPC5"/>
<proteinExistence type="predicted"/>
<accession>A0A8S9UPC5</accession>
<sequence>MTRVLRRWATINSEFHVLSMSRYHWLLVGHWHHQQTQLMADAIPSSGIARFASQYVAVFTSSKIYGRMKKKKNTPLKKHKAIDLTSKLLRLQMG</sequence>
<evidence type="ECO:0000313" key="2">
    <source>
        <dbReference type="Proteomes" id="UP000704712"/>
    </source>
</evidence>